<evidence type="ECO:0000256" key="8">
    <source>
        <dbReference type="ARBA" id="ARBA00023136"/>
    </source>
</evidence>
<organism evidence="11 12">
    <name type="scientific">Paenibacillus wenxiniae</name>
    <dbReference type="NCBI Taxonomy" id="1636843"/>
    <lineage>
        <taxon>Bacteria</taxon>
        <taxon>Bacillati</taxon>
        <taxon>Bacillota</taxon>
        <taxon>Bacilli</taxon>
        <taxon>Bacillales</taxon>
        <taxon>Paenibacillaceae</taxon>
        <taxon>Paenibacillus</taxon>
    </lineage>
</organism>
<evidence type="ECO:0000256" key="7">
    <source>
        <dbReference type="ARBA" id="ARBA00022989"/>
    </source>
</evidence>
<protein>
    <submittedName>
        <fullName evidence="11">Amino acid ABC transporter permease</fullName>
    </submittedName>
</protein>
<proteinExistence type="inferred from homology"/>
<keyword evidence="3 9" id="KW-0813">Transport</keyword>
<keyword evidence="7 9" id="KW-1133">Transmembrane helix</keyword>
<feature type="transmembrane region" description="Helical" evidence="9">
    <location>
        <begin position="190"/>
        <end position="212"/>
    </location>
</feature>
<keyword evidence="6" id="KW-0029">Amino-acid transport</keyword>
<evidence type="ECO:0000256" key="3">
    <source>
        <dbReference type="ARBA" id="ARBA00022448"/>
    </source>
</evidence>
<feature type="transmembrane region" description="Helical" evidence="9">
    <location>
        <begin position="62"/>
        <end position="84"/>
    </location>
</feature>
<dbReference type="InterPro" id="IPR010065">
    <property type="entry name" value="AA_ABC_transptr_permease_3TM"/>
</dbReference>
<keyword evidence="4" id="KW-1003">Cell membrane</keyword>
<evidence type="ECO:0000256" key="5">
    <source>
        <dbReference type="ARBA" id="ARBA00022692"/>
    </source>
</evidence>
<gene>
    <name evidence="11" type="ORF">ACFSC9_17615</name>
</gene>
<keyword evidence="8 9" id="KW-0472">Membrane</keyword>
<comment type="caution">
    <text evidence="11">The sequence shown here is derived from an EMBL/GenBank/DDBJ whole genome shotgun (WGS) entry which is preliminary data.</text>
</comment>
<dbReference type="InterPro" id="IPR035906">
    <property type="entry name" value="MetI-like_sf"/>
</dbReference>
<dbReference type="InterPro" id="IPR000515">
    <property type="entry name" value="MetI-like"/>
</dbReference>
<feature type="domain" description="ABC transmembrane type-1" evidence="10">
    <location>
        <begin position="20"/>
        <end position="209"/>
    </location>
</feature>
<name>A0ABW4RLX0_9BACL</name>
<evidence type="ECO:0000256" key="4">
    <source>
        <dbReference type="ARBA" id="ARBA00022475"/>
    </source>
</evidence>
<dbReference type="PROSITE" id="PS50928">
    <property type="entry name" value="ABC_TM1"/>
    <property type="match status" value="1"/>
</dbReference>
<dbReference type="EMBL" id="JBHUEH010000023">
    <property type="protein sequence ID" value="MFD1887316.1"/>
    <property type="molecule type" value="Genomic_DNA"/>
</dbReference>
<evidence type="ECO:0000313" key="11">
    <source>
        <dbReference type="EMBL" id="MFD1887316.1"/>
    </source>
</evidence>
<dbReference type="NCBIfam" id="TIGR01726">
    <property type="entry name" value="HEQRo_perm_3TM"/>
    <property type="match status" value="1"/>
</dbReference>
<dbReference type="Proteomes" id="UP001597233">
    <property type="component" value="Unassembled WGS sequence"/>
</dbReference>
<comment type="subcellular location">
    <subcellularLocation>
        <location evidence="1 9">Cell membrane</location>
        <topology evidence="1 9">Multi-pass membrane protein</topology>
    </subcellularLocation>
</comment>
<dbReference type="Gene3D" id="1.10.3720.10">
    <property type="entry name" value="MetI-like"/>
    <property type="match status" value="1"/>
</dbReference>
<dbReference type="SUPFAM" id="SSF161098">
    <property type="entry name" value="MetI-like"/>
    <property type="match status" value="1"/>
</dbReference>
<dbReference type="PANTHER" id="PTHR30614:SF20">
    <property type="entry name" value="GLUTAMINE TRANSPORT SYSTEM PERMEASE PROTEIN GLNP"/>
    <property type="match status" value="1"/>
</dbReference>
<evidence type="ECO:0000256" key="2">
    <source>
        <dbReference type="ARBA" id="ARBA00010072"/>
    </source>
</evidence>
<keyword evidence="12" id="KW-1185">Reference proteome</keyword>
<evidence type="ECO:0000256" key="6">
    <source>
        <dbReference type="ARBA" id="ARBA00022970"/>
    </source>
</evidence>
<dbReference type="CDD" id="cd06261">
    <property type="entry name" value="TM_PBP2"/>
    <property type="match status" value="1"/>
</dbReference>
<dbReference type="InterPro" id="IPR043429">
    <property type="entry name" value="ArtM/GltK/GlnP/TcyL/YhdX-like"/>
</dbReference>
<sequence>MSDFRIDIILYYIPLLLKGTLLTIGVSIVSILLGSVLGLIVGFGRMSKHAYFRLPAACYINFFRGTPLLVQILLVHFGVVPLLIDRTDVLFAAILSLTLNSAGYSAEIFRAGIQSVEKGQTEAALSLGMNRHQTMRYIILPQAIKRMIPAFGNEFIVLIKDSSLLTIIAAKELMYYANLMRGQYLRIWEPYLTAALIYLILTYSLSKLLGWWERRMNQSEQH</sequence>
<dbReference type="PANTHER" id="PTHR30614">
    <property type="entry name" value="MEMBRANE COMPONENT OF AMINO ACID ABC TRANSPORTER"/>
    <property type="match status" value="1"/>
</dbReference>
<evidence type="ECO:0000256" key="9">
    <source>
        <dbReference type="RuleBase" id="RU363032"/>
    </source>
</evidence>
<evidence type="ECO:0000256" key="1">
    <source>
        <dbReference type="ARBA" id="ARBA00004651"/>
    </source>
</evidence>
<keyword evidence="5 9" id="KW-0812">Transmembrane</keyword>
<accession>A0ABW4RLX0</accession>
<dbReference type="Pfam" id="PF00528">
    <property type="entry name" value="BPD_transp_1"/>
    <property type="match status" value="1"/>
</dbReference>
<feature type="transmembrane region" description="Helical" evidence="9">
    <location>
        <begin position="90"/>
        <end position="109"/>
    </location>
</feature>
<evidence type="ECO:0000313" key="12">
    <source>
        <dbReference type="Proteomes" id="UP001597233"/>
    </source>
</evidence>
<feature type="transmembrane region" description="Helical" evidence="9">
    <location>
        <begin position="20"/>
        <end position="41"/>
    </location>
</feature>
<evidence type="ECO:0000259" key="10">
    <source>
        <dbReference type="PROSITE" id="PS50928"/>
    </source>
</evidence>
<comment type="similarity">
    <text evidence="2">Belongs to the binding-protein-dependent transport system permease family. HisMQ subfamily.</text>
</comment>
<reference evidence="12" key="1">
    <citation type="journal article" date="2019" name="Int. J. Syst. Evol. Microbiol.">
        <title>The Global Catalogue of Microorganisms (GCM) 10K type strain sequencing project: providing services to taxonomists for standard genome sequencing and annotation.</title>
        <authorList>
            <consortium name="The Broad Institute Genomics Platform"/>
            <consortium name="The Broad Institute Genome Sequencing Center for Infectious Disease"/>
            <person name="Wu L."/>
            <person name="Ma J."/>
        </authorList>
    </citation>
    <scope>NUCLEOTIDE SEQUENCE [LARGE SCALE GENOMIC DNA]</scope>
    <source>
        <strain evidence="12">CCUG 54950</strain>
    </source>
</reference>
<dbReference type="RefSeq" id="WP_347325191.1">
    <property type="nucleotide sequence ID" value="NZ_JBCGUH010000005.1"/>
</dbReference>